<accession>A0A7J7M414</accession>
<sequence>MENLERNKSVAFKSSSYSSSSKSTIEVDNSSNFDNDDGSNLDSQIASISHRLKNLVKQCQFQKQEQSSNQEQNEFEDLNLEDLYAQTLAKCMKLGKLNKVLKNQVNTLKYELQDKIENTSHEIDVLKNEKLGLHDKVVFLEKEVNDAKEKIKSTLDELHSAKLDVVLTEQKLEKFCHGAKNIDKILCMGKTDSYKRGLGYDEPLPKSKTPQIANFVKATSSTLVLKHNMIYTTHNHSKRVSYSHIYYCSICGQKGHIASYCRFVRPYQPYGRPFNGYRYESYMNVSNVKRGQEDLMSKVDSTVEACDDTLSLGVTQTSIEQCQNHVEERSLESFKRRKLSESTLSLDNPCQELDNICCENNWILPICMSKMNEKEMKVLKIEACSHYNFLKTDFTLRIVLQSLSRCLSPKIQRPNRIDLKYSSRYAYRTICDFTLKKESNREEE</sequence>
<dbReference type="AlphaFoldDB" id="A0A7J7M414"/>
<dbReference type="EMBL" id="JACGCM010001793">
    <property type="protein sequence ID" value="KAF6149524.1"/>
    <property type="molecule type" value="Genomic_DNA"/>
</dbReference>
<evidence type="ECO:0000256" key="2">
    <source>
        <dbReference type="SAM" id="Coils"/>
    </source>
</evidence>
<keyword evidence="1" id="KW-0479">Metal-binding</keyword>
<protein>
    <recommendedName>
        <fullName evidence="4">CCHC-type domain-containing protein</fullName>
    </recommendedName>
</protein>
<organism evidence="5 6">
    <name type="scientific">Kingdonia uniflora</name>
    <dbReference type="NCBI Taxonomy" id="39325"/>
    <lineage>
        <taxon>Eukaryota</taxon>
        <taxon>Viridiplantae</taxon>
        <taxon>Streptophyta</taxon>
        <taxon>Embryophyta</taxon>
        <taxon>Tracheophyta</taxon>
        <taxon>Spermatophyta</taxon>
        <taxon>Magnoliopsida</taxon>
        <taxon>Ranunculales</taxon>
        <taxon>Circaeasteraceae</taxon>
        <taxon>Kingdonia</taxon>
    </lineage>
</organism>
<feature type="compositionally biased region" description="Low complexity" evidence="3">
    <location>
        <begin position="13"/>
        <end position="33"/>
    </location>
</feature>
<keyword evidence="1" id="KW-0863">Zinc-finger</keyword>
<keyword evidence="1" id="KW-0862">Zinc</keyword>
<dbReference type="OrthoDB" id="1909634at2759"/>
<dbReference type="GO" id="GO:0003676">
    <property type="term" value="F:nucleic acid binding"/>
    <property type="evidence" value="ECO:0007669"/>
    <property type="project" value="InterPro"/>
</dbReference>
<feature type="region of interest" description="Disordered" evidence="3">
    <location>
        <begin position="1"/>
        <end position="38"/>
    </location>
</feature>
<dbReference type="PANTHER" id="PTHR33913">
    <property type="entry name" value="ALEURONE LAYER MORPHOGENESIS PROTEIN"/>
    <property type="match status" value="1"/>
</dbReference>
<comment type="caution">
    <text evidence="5">The sequence shown here is derived from an EMBL/GenBank/DDBJ whole genome shotgun (WGS) entry which is preliminary data.</text>
</comment>
<feature type="coiled-coil region" evidence="2">
    <location>
        <begin position="61"/>
        <end position="164"/>
    </location>
</feature>
<evidence type="ECO:0000256" key="1">
    <source>
        <dbReference type="PROSITE-ProRule" id="PRU00047"/>
    </source>
</evidence>
<dbReference type="PANTHER" id="PTHR33913:SF1">
    <property type="entry name" value="DRBM DOMAIN-CONTAINING PROTEIN"/>
    <property type="match status" value="1"/>
</dbReference>
<evidence type="ECO:0000259" key="4">
    <source>
        <dbReference type="PROSITE" id="PS50158"/>
    </source>
</evidence>
<proteinExistence type="predicted"/>
<name>A0A7J7M414_9MAGN</name>
<dbReference type="Proteomes" id="UP000541444">
    <property type="component" value="Unassembled WGS sequence"/>
</dbReference>
<keyword evidence="2" id="KW-0175">Coiled coil</keyword>
<dbReference type="PROSITE" id="PS50158">
    <property type="entry name" value="ZF_CCHC"/>
    <property type="match status" value="1"/>
</dbReference>
<feature type="domain" description="CCHC-type" evidence="4">
    <location>
        <begin position="248"/>
        <end position="262"/>
    </location>
</feature>
<keyword evidence="6" id="KW-1185">Reference proteome</keyword>
<gene>
    <name evidence="5" type="ORF">GIB67_003672</name>
</gene>
<dbReference type="InterPro" id="IPR001878">
    <property type="entry name" value="Znf_CCHC"/>
</dbReference>
<evidence type="ECO:0000313" key="5">
    <source>
        <dbReference type="EMBL" id="KAF6149524.1"/>
    </source>
</evidence>
<evidence type="ECO:0000256" key="3">
    <source>
        <dbReference type="SAM" id="MobiDB-lite"/>
    </source>
</evidence>
<dbReference type="GO" id="GO:0008270">
    <property type="term" value="F:zinc ion binding"/>
    <property type="evidence" value="ECO:0007669"/>
    <property type="project" value="UniProtKB-KW"/>
</dbReference>
<reference evidence="5 6" key="1">
    <citation type="journal article" date="2020" name="IScience">
        <title>Genome Sequencing of the Endangered Kingdonia uniflora (Circaeasteraceae, Ranunculales) Reveals Potential Mechanisms of Evolutionary Specialization.</title>
        <authorList>
            <person name="Sun Y."/>
            <person name="Deng T."/>
            <person name="Zhang A."/>
            <person name="Moore M.J."/>
            <person name="Landis J.B."/>
            <person name="Lin N."/>
            <person name="Zhang H."/>
            <person name="Zhang X."/>
            <person name="Huang J."/>
            <person name="Zhang X."/>
            <person name="Sun H."/>
            <person name="Wang H."/>
        </authorList>
    </citation>
    <scope>NUCLEOTIDE SEQUENCE [LARGE SCALE GENOMIC DNA]</scope>
    <source>
        <strain evidence="5">TB1705</strain>
        <tissue evidence="5">Leaf</tissue>
    </source>
</reference>
<evidence type="ECO:0000313" key="6">
    <source>
        <dbReference type="Proteomes" id="UP000541444"/>
    </source>
</evidence>